<feature type="transmembrane region" description="Helical" evidence="1">
    <location>
        <begin position="68"/>
        <end position="86"/>
    </location>
</feature>
<feature type="transmembrane region" description="Helical" evidence="1">
    <location>
        <begin position="181"/>
        <end position="198"/>
    </location>
</feature>
<dbReference type="Proteomes" id="UP000003672">
    <property type="component" value="Unassembled WGS sequence"/>
</dbReference>
<accession>A0AA87A0C6</accession>
<gene>
    <name evidence="2" type="ORF">HMPREF0514_10455</name>
</gene>
<feature type="transmembrane region" description="Helical" evidence="1">
    <location>
        <begin position="116"/>
        <end position="134"/>
    </location>
</feature>
<evidence type="ECO:0000313" key="2">
    <source>
        <dbReference type="EMBL" id="EFJ70011.1"/>
    </source>
</evidence>
<dbReference type="RefSeq" id="WP_003648660.1">
    <property type="nucleotide sequence ID" value="NZ_CP040500.1"/>
</dbReference>
<name>A0AA87A0C6_9LACO</name>
<feature type="transmembrane region" description="Helical" evidence="1">
    <location>
        <begin position="204"/>
        <end position="220"/>
    </location>
</feature>
<dbReference type="EMBL" id="ACGO02000001">
    <property type="protein sequence ID" value="EFJ70011.1"/>
    <property type="molecule type" value="Genomic_DNA"/>
</dbReference>
<comment type="caution">
    <text evidence="2">The sequence shown here is derived from an EMBL/GenBank/DDBJ whole genome shotgun (WGS) entry which is preliminary data.</text>
</comment>
<feature type="transmembrane region" description="Helical" evidence="1">
    <location>
        <begin position="42"/>
        <end position="61"/>
    </location>
</feature>
<proteinExistence type="predicted"/>
<organism evidence="2 3">
    <name type="scientific">Lactobacillus paragasseri JV-V03</name>
    <dbReference type="NCBI Taxonomy" id="525326"/>
    <lineage>
        <taxon>Bacteria</taxon>
        <taxon>Bacillati</taxon>
        <taxon>Bacillota</taxon>
        <taxon>Bacilli</taxon>
        <taxon>Lactobacillales</taxon>
        <taxon>Lactobacillaceae</taxon>
        <taxon>Lactobacillus</taxon>
    </lineage>
</organism>
<keyword evidence="1" id="KW-0812">Transmembrane</keyword>
<protein>
    <recommendedName>
        <fullName evidence="4">Polysaccharide polymerase</fullName>
    </recommendedName>
</protein>
<reference evidence="2 3" key="1">
    <citation type="submission" date="2010-06" db="EMBL/GenBank/DDBJ databases">
        <authorList>
            <person name="Muzny D."/>
            <person name="Qin X."/>
            <person name="Buhay C."/>
            <person name="Dugan-Rocha S."/>
            <person name="Ding Y."/>
            <person name="Chen G."/>
            <person name="Hawes A."/>
            <person name="Holder M."/>
            <person name="Jhangiani S."/>
            <person name="Johnson A."/>
            <person name="Khan Z."/>
            <person name="Li Z."/>
            <person name="Liu W."/>
            <person name="Liu X."/>
            <person name="Perez L."/>
            <person name="Shen H."/>
            <person name="Wang Q."/>
            <person name="Watt J."/>
            <person name="Xi L."/>
            <person name="Xin Y."/>
            <person name="Zhou J."/>
            <person name="Deng J."/>
            <person name="Jiang H."/>
            <person name="Liu Y."/>
            <person name="Qu J."/>
            <person name="Song X.-Z."/>
            <person name="Zhang L."/>
            <person name="Villasana D."/>
            <person name="Johnson A."/>
            <person name="Liu J."/>
            <person name="Liyanage D."/>
            <person name="Lorensuhewa L."/>
            <person name="Robinson T."/>
            <person name="Song A."/>
            <person name="Song B.-B."/>
            <person name="Dinh H."/>
            <person name="Thornton R."/>
            <person name="Coyle M."/>
            <person name="Francisco L."/>
            <person name="Jackson L."/>
            <person name="Javaid M."/>
            <person name="Korchina V."/>
            <person name="Kovar C."/>
            <person name="Mata R."/>
            <person name="Mathew T."/>
            <person name="Ngo R."/>
            <person name="Nguyen L."/>
            <person name="Nguyen N."/>
            <person name="Okwuonu G."/>
            <person name="Ongeri F."/>
            <person name="Pham C."/>
            <person name="Simmons D."/>
            <person name="Wilczek-Boney K."/>
            <person name="Hale W."/>
            <person name="Jakkamsetti A."/>
            <person name="Pham P."/>
            <person name="Ruth R."/>
            <person name="San Lucas F."/>
            <person name="Warren J."/>
            <person name="Zhang J."/>
            <person name="Zhao Z."/>
            <person name="Zhou C."/>
            <person name="Zhu D."/>
            <person name="Lee S."/>
            <person name="Bess C."/>
            <person name="Blankenburg K."/>
            <person name="Forbes L."/>
            <person name="Fu Q."/>
            <person name="Gubbala S."/>
            <person name="Hirani K."/>
            <person name="Jayaseelan J.C."/>
            <person name="Lara F."/>
            <person name="Munidasa M."/>
            <person name="Palculict T."/>
            <person name="Patil S."/>
            <person name="Pu L.-L."/>
            <person name="Saada N."/>
            <person name="Tang L."/>
            <person name="Weissenberger G."/>
            <person name="Zhu Y."/>
            <person name="Hemphill L."/>
            <person name="Shang Y."/>
            <person name="Youmans B."/>
            <person name="Ayvaz T."/>
            <person name="Ross M."/>
            <person name="Santibanez J."/>
            <person name="Aqrawi P."/>
            <person name="Gross S."/>
            <person name="Joshi V."/>
            <person name="Fowler G."/>
            <person name="Nazareth L."/>
            <person name="Reid J."/>
            <person name="Worley K."/>
            <person name="Petrosino J."/>
            <person name="Highlander S."/>
            <person name="Gibbs R."/>
        </authorList>
    </citation>
    <scope>NUCLEOTIDE SEQUENCE [LARGE SCALE GENOMIC DNA]</scope>
    <source>
        <strain evidence="2 3">JV-V03</strain>
    </source>
</reference>
<dbReference type="AlphaFoldDB" id="A0AA87A0C6"/>
<feature type="transmembrane region" description="Helical" evidence="1">
    <location>
        <begin position="310"/>
        <end position="329"/>
    </location>
</feature>
<feature type="transmembrane region" description="Helical" evidence="1">
    <location>
        <begin position="154"/>
        <end position="174"/>
    </location>
</feature>
<feature type="transmembrane region" description="Helical" evidence="1">
    <location>
        <begin position="232"/>
        <end position="256"/>
    </location>
</feature>
<evidence type="ECO:0000256" key="1">
    <source>
        <dbReference type="SAM" id="Phobius"/>
    </source>
</evidence>
<evidence type="ECO:0000313" key="3">
    <source>
        <dbReference type="Proteomes" id="UP000003672"/>
    </source>
</evidence>
<keyword evidence="1" id="KW-1133">Transmembrane helix</keyword>
<sequence>MIEEKNEKIDKYFYTVYFIWGIWSQINNSVNVRIPFQSAISSIANVFMIVSMFFCLLFLLIESNFRVPIDKVICLVLFVFLILILTKNQSPLTFLATFSLIIVAGNFNFNNILKTYLHFTGLLLLLVISLYYLGKIPPAMIAGLNLRMRTSLGFSYYTYASQLLFYFTLAYGVYKNRTITYWEIALLELANLFVFYSTNTRNPFTLSTFFIICIFINKLVKDKFFSLELKPLKYIFMFIFPICFVSLVIITFYISANKFEEYNTLLSGRLWLNRLGIERWGIHVLGQKIAFNTFSNGVVSNNYDFIDSSYFQMLLVNGWLFFGIILILFTQVCREAIKQKNIFLSIALCLIAIHSMFDPQLLMPWYSPFCLLLGNTFAIRKLGNNL</sequence>
<feature type="transmembrane region" description="Helical" evidence="1">
    <location>
        <begin position="92"/>
        <end position="109"/>
    </location>
</feature>
<evidence type="ECO:0008006" key="4">
    <source>
        <dbReference type="Google" id="ProtNLM"/>
    </source>
</evidence>
<feature type="transmembrane region" description="Helical" evidence="1">
    <location>
        <begin position="341"/>
        <end position="357"/>
    </location>
</feature>
<keyword evidence="1" id="KW-0472">Membrane</keyword>
<feature type="transmembrane region" description="Helical" evidence="1">
    <location>
        <begin position="12"/>
        <end position="30"/>
    </location>
</feature>